<keyword evidence="3 4" id="KW-0472">Membrane</keyword>
<evidence type="ECO:0000313" key="8">
    <source>
        <dbReference type="EMBL" id="PKR78383.1"/>
    </source>
</evidence>
<evidence type="ECO:0000259" key="6">
    <source>
        <dbReference type="PROSITE" id="PS51831"/>
    </source>
</evidence>
<dbReference type="Gene3D" id="6.10.340.10">
    <property type="match status" value="1"/>
</dbReference>
<dbReference type="CDD" id="cd00077">
    <property type="entry name" value="HDc"/>
    <property type="match status" value="1"/>
</dbReference>
<evidence type="ECO:0000256" key="1">
    <source>
        <dbReference type="ARBA" id="ARBA00004236"/>
    </source>
</evidence>
<feature type="transmembrane region" description="Helical" evidence="4">
    <location>
        <begin position="103"/>
        <end position="128"/>
    </location>
</feature>
<protein>
    <recommendedName>
        <fullName evidence="10">Phosphohydrolase</fullName>
    </recommendedName>
</protein>
<reference evidence="8 9" key="1">
    <citation type="submission" date="2017-06" db="EMBL/GenBank/DDBJ databases">
        <title>the draft geome sequence of Illustriluteabacillus marina B3227.</title>
        <authorList>
            <person name="He R.-H."/>
            <person name="Du Z.-J."/>
        </authorList>
    </citation>
    <scope>NUCLEOTIDE SEQUENCE [LARGE SCALE GENOMIC DNA]</scope>
    <source>
        <strain evidence="8 9">B3227</strain>
    </source>
</reference>
<keyword evidence="4" id="KW-0812">Transmembrane</keyword>
<dbReference type="SMART" id="SM00304">
    <property type="entry name" value="HAMP"/>
    <property type="match status" value="1"/>
</dbReference>
<feature type="transmembrane region" description="Helical" evidence="4">
    <location>
        <begin position="193"/>
        <end position="215"/>
    </location>
</feature>
<evidence type="ECO:0000256" key="3">
    <source>
        <dbReference type="ARBA" id="ARBA00023136"/>
    </source>
</evidence>
<dbReference type="InterPro" id="IPR052020">
    <property type="entry name" value="Cyclic_di-GMP/3'3'-cGAMP_PDE"/>
</dbReference>
<dbReference type="InterPro" id="IPR006674">
    <property type="entry name" value="HD_domain"/>
</dbReference>
<gene>
    <name evidence="8" type="ORF">CEY16_01095</name>
</gene>
<evidence type="ECO:0000256" key="4">
    <source>
        <dbReference type="SAM" id="Phobius"/>
    </source>
</evidence>
<dbReference type="CDD" id="cd06225">
    <property type="entry name" value="HAMP"/>
    <property type="match status" value="1"/>
</dbReference>
<keyword evidence="4" id="KW-1133">Transmembrane helix</keyword>
<feature type="transmembrane region" description="Helical" evidence="4">
    <location>
        <begin position="227"/>
        <end position="249"/>
    </location>
</feature>
<evidence type="ECO:0008006" key="10">
    <source>
        <dbReference type="Google" id="ProtNLM"/>
    </source>
</evidence>
<proteinExistence type="predicted"/>
<keyword evidence="9" id="KW-1185">Reference proteome</keyword>
<dbReference type="Pfam" id="PF00672">
    <property type="entry name" value="HAMP"/>
    <property type="match status" value="1"/>
</dbReference>
<dbReference type="PANTHER" id="PTHR45228">
    <property type="entry name" value="CYCLIC DI-GMP PHOSPHODIESTERASE TM_0186-RELATED"/>
    <property type="match status" value="1"/>
</dbReference>
<feature type="transmembrane region" description="Helical" evidence="4">
    <location>
        <begin position="12"/>
        <end position="37"/>
    </location>
</feature>
<feature type="transmembrane region" description="Helical" evidence="4">
    <location>
        <begin position="43"/>
        <end position="64"/>
    </location>
</feature>
<dbReference type="InterPro" id="IPR003607">
    <property type="entry name" value="HD/PDEase_dom"/>
</dbReference>
<comment type="caution">
    <text evidence="8">The sequence shown here is derived from an EMBL/GenBank/DDBJ whole genome shotgun (WGS) entry which is preliminary data.</text>
</comment>
<evidence type="ECO:0000259" key="5">
    <source>
        <dbReference type="PROSITE" id="PS50885"/>
    </source>
</evidence>
<accession>A0A2I0QVL1</accession>
<dbReference type="SUPFAM" id="SSF109604">
    <property type="entry name" value="HD-domain/PDEase-like"/>
    <property type="match status" value="1"/>
</dbReference>
<dbReference type="GO" id="GO:0007165">
    <property type="term" value="P:signal transduction"/>
    <property type="evidence" value="ECO:0007669"/>
    <property type="project" value="InterPro"/>
</dbReference>
<dbReference type="SUPFAM" id="SSF158472">
    <property type="entry name" value="HAMP domain-like"/>
    <property type="match status" value="1"/>
</dbReference>
<evidence type="ECO:0000256" key="2">
    <source>
        <dbReference type="ARBA" id="ARBA00022475"/>
    </source>
</evidence>
<dbReference type="OrthoDB" id="9759601at2"/>
<dbReference type="RefSeq" id="WP_101330127.1">
    <property type="nucleotide sequence ID" value="NZ_PJNH01000001.1"/>
</dbReference>
<comment type="subcellular location">
    <subcellularLocation>
        <location evidence="1">Cell membrane</location>
    </subcellularLocation>
</comment>
<dbReference type="PROSITE" id="PS51832">
    <property type="entry name" value="HD_GYP"/>
    <property type="match status" value="1"/>
</dbReference>
<dbReference type="Proteomes" id="UP000243524">
    <property type="component" value="Unassembled WGS sequence"/>
</dbReference>
<sequence>MTIYQTFMKRLLINYVIGSSVAVFVVGGIFIFTTLSLSMSEMYLMAGTILVSVLIMFICEFLVFRKDLRIIKLSLVKKDLENAHLKLAHEQLKKFPFLTVRRIMLPHLLGFAIPAGSLSFSFIQMGYLDVPYSFISFAYIGSILIAAMHALIEYFLTLRAIQPVLFYLKELASDHNLTLSLNEEVQISIQKKLLASFLVIGLFPILLFTLAAQIRLVQISEVLANQYWQWASIIILLSIIFSVIGARLISQSIQQPISTIYDGMQKVQNGDLTIREHDSYTDDFSRLIKGFNHMVDSLETKDHTNQRLLDSFIQTLATALDARDPYTAGHSIRVSESSVEIGRKLGLSPAVLSQLKKTALLHDIGKIGIADEILLKDGKLTDEEFKRIQEHPVLGENILKQVQPSESMSPLLPGVRHHHERYDGKGYPDQLSGDDIPLFGRIIAVADAFDAMTSNRPYRKGMTKHKAMSIIEDGAGSQWDAQCANIFLELKNKA</sequence>
<dbReference type="EMBL" id="PJNH01000001">
    <property type="protein sequence ID" value="PKR78383.1"/>
    <property type="molecule type" value="Genomic_DNA"/>
</dbReference>
<evidence type="ECO:0000259" key="7">
    <source>
        <dbReference type="PROSITE" id="PS51832"/>
    </source>
</evidence>
<dbReference type="SMART" id="SM00471">
    <property type="entry name" value="HDc"/>
    <property type="match status" value="1"/>
</dbReference>
<dbReference type="Pfam" id="PF13487">
    <property type="entry name" value="HD_5"/>
    <property type="match status" value="1"/>
</dbReference>
<dbReference type="InterPro" id="IPR003660">
    <property type="entry name" value="HAMP_dom"/>
</dbReference>
<name>A0A2I0QVL1_9BACI</name>
<evidence type="ECO:0000313" key="9">
    <source>
        <dbReference type="Proteomes" id="UP000243524"/>
    </source>
</evidence>
<dbReference type="PANTHER" id="PTHR45228:SF4">
    <property type="entry name" value="LIPOPROTEIN"/>
    <property type="match status" value="1"/>
</dbReference>
<dbReference type="PROSITE" id="PS50885">
    <property type="entry name" value="HAMP"/>
    <property type="match status" value="1"/>
</dbReference>
<dbReference type="PROSITE" id="PS51831">
    <property type="entry name" value="HD"/>
    <property type="match status" value="1"/>
</dbReference>
<dbReference type="InterPro" id="IPR037522">
    <property type="entry name" value="HD_GYP_dom"/>
</dbReference>
<dbReference type="AlphaFoldDB" id="A0A2I0QVL1"/>
<feature type="domain" description="HD" evidence="6">
    <location>
        <begin position="327"/>
        <end position="452"/>
    </location>
</feature>
<keyword evidence="2" id="KW-1003">Cell membrane</keyword>
<dbReference type="Gene3D" id="1.10.3210.10">
    <property type="entry name" value="Hypothetical protein af1432"/>
    <property type="match status" value="1"/>
</dbReference>
<feature type="transmembrane region" description="Helical" evidence="4">
    <location>
        <begin position="134"/>
        <end position="156"/>
    </location>
</feature>
<dbReference type="GO" id="GO:0005886">
    <property type="term" value="C:plasma membrane"/>
    <property type="evidence" value="ECO:0007669"/>
    <property type="project" value="UniProtKB-SubCell"/>
</dbReference>
<organism evidence="8 9">
    <name type="scientific">Halalkalibacillus sediminis</name>
    <dbReference type="NCBI Taxonomy" id="2018042"/>
    <lineage>
        <taxon>Bacteria</taxon>
        <taxon>Bacillati</taxon>
        <taxon>Bacillota</taxon>
        <taxon>Bacilli</taxon>
        <taxon>Bacillales</taxon>
        <taxon>Bacillaceae</taxon>
        <taxon>Halalkalibacillus</taxon>
    </lineage>
</organism>
<feature type="domain" description="HD-GYP" evidence="7">
    <location>
        <begin position="305"/>
        <end position="494"/>
    </location>
</feature>
<feature type="domain" description="HAMP" evidence="5">
    <location>
        <begin position="251"/>
        <end position="303"/>
    </location>
</feature>